<reference evidence="3" key="2">
    <citation type="submission" date="2023-05" db="EMBL/GenBank/DDBJ databases">
        <authorList>
            <consortium name="Lawrence Berkeley National Laboratory"/>
            <person name="Steindorff A."/>
            <person name="Hensen N."/>
            <person name="Bonometti L."/>
            <person name="Westerberg I."/>
            <person name="Brannstrom I.O."/>
            <person name="Guillou S."/>
            <person name="Cros-Aarteil S."/>
            <person name="Calhoun S."/>
            <person name="Haridas S."/>
            <person name="Kuo A."/>
            <person name="Mondo S."/>
            <person name="Pangilinan J."/>
            <person name="Riley R."/>
            <person name="Labutti K."/>
            <person name="Andreopoulos B."/>
            <person name="Lipzen A."/>
            <person name="Chen C."/>
            <person name="Yanf M."/>
            <person name="Daum C."/>
            <person name="Ng V."/>
            <person name="Clum A."/>
            <person name="Ohm R."/>
            <person name="Martin F."/>
            <person name="Silar P."/>
            <person name="Natvig D."/>
            <person name="Lalanne C."/>
            <person name="Gautier V."/>
            <person name="Ament-Velasquez S.L."/>
            <person name="Kruys A."/>
            <person name="Hutchinson M.I."/>
            <person name="Powell A.J."/>
            <person name="Barry K."/>
            <person name="Miller A.N."/>
            <person name="Grigoriev I.V."/>
            <person name="Debuchy R."/>
            <person name="Gladieux P."/>
            <person name="Thoren M.H."/>
            <person name="Johannesson H."/>
        </authorList>
    </citation>
    <scope>NUCLEOTIDE SEQUENCE</scope>
    <source>
        <strain evidence="3">CBS 757.83</strain>
    </source>
</reference>
<feature type="region of interest" description="Disordered" evidence="1">
    <location>
        <begin position="59"/>
        <end position="138"/>
    </location>
</feature>
<feature type="chain" id="PRO_5043025686" evidence="2">
    <location>
        <begin position="20"/>
        <end position="138"/>
    </location>
</feature>
<proteinExistence type="predicted"/>
<evidence type="ECO:0000256" key="2">
    <source>
        <dbReference type="SAM" id="SignalP"/>
    </source>
</evidence>
<evidence type="ECO:0000256" key="1">
    <source>
        <dbReference type="SAM" id="MobiDB-lite"/>
    </source>
</evidence>
<feature type="signal peptide" evidence="2">
    <location>
        <begin position="1"/>
        <end position="19"/>
    </location>
</feature>
<dbReference type="EMBL" id="MU863627">
    <property type="protein sequence ID" value="KAK4103918.1"/>
    <property type="molecule type" value="Genomic_DNA"/>
</dbReference>
<keyword evidence="4" id="KW-1185">Reference proteome</keyword>
<comment type="caution">
    <text evidence="3">The sequence shown here is derived from an EMBL/GenBank/DDBJ whole genome shotgun (WGS) entry which is preliminary data.</text>
</comment>
<gene>
    <name evidence="3" type="ORF">N658DRAFT_493387</name>
</gene>
<reference evidence="3" key="1">
    <citation type="journal article" date="2023" name="Mol. Phylogenet. Evol.">
        <title>Genome-scale phylogeny and comparative genomics of the fungal order Sordariales.</title>
        <authorList>
            <person name="Hensen N."/>
            <person name="Bonometti L."/>
            <person name="Westerberg I."/>
            <person name="Brannstrom I.O."/>
            <person name="Guillou S."/>
            <person name="Cros-Aarteil S."/>
            <person name="Calhoun S."/>
            <person name="Haridas S."/>
            <person name="Kuo A."/>
            <person name="Mondo S."/>
            <person name="Pangilinan J."/>
            <person name="Riley R."/>
            <person name="LaButti K."/>
            <person name="Andreopoulos B."/>
            <person name="Lipzen A."/>
            <person name="Chen C."/>
            <person name="Yan M."/>
            <person name="Daum C."/>
            <person name="Ng V."/>
            <person name="Clum A."/>
            <person name="Steindorff A."/>
            <person name="Ohm R.A."/>
            <person name="Martin F."/>
            <person name="Silar P."/>
            <person name="Natvig D.O."/>
            <person name="Lalanne C."/>
            <person name="Gautier V."/>
            <person name="Ament-Velasquez S.L."/>
            <person name="Kruys A."/>
            <person name="Hutchinson M.I."/>
            <person name="Powell A.J."/>
            <person name="Barry K."/>
            <person name="Miller A.N."/>
            <person name="Grigoriev I.V."/>
            <person name="Debuchy R."/>
            <person name="Gladieux P."/>
            <person name="Hiltunen Thoren M."/>
            <person name="Johannesson H."/>
        </authorList>
    </citation>
    <scope>NUCLEOTIDE SEQUENCE</scope>
    <source>
        <strain evidence="3">CBS 757.83</strain>
    </source>
</reference>
<keyword evidence="2" id="KW-0732">Signal</keyword>
<feature type="compositionally biased region" description="Low complexity" evidence="1">
    <location>
        <begin position="97"/>
        <end position="111"/>
    </location>
</feature>
<organism evidence="3 4">
    <name type="scientific">Parathielavia hyrcaniae</name>
    <dbReference type="NCBI Taxonomy" id="113614"/>
    <lineage>
        <taxon>Eukaryota</taxon>
        <taxon>Fungi</taxon>
        <taxon>Dikarya</taxon>
        <taxon>Ascomycota</taxon>
        <taxon>Pezizomycotina</taxon>
        <taxon>Sordariomycetes</taxon>
        <taxon>Sordariomycetidae</taxon>
        <taxon>Sordariales</taxon>
        <taxon>Chaetomiaceae</taxon>
        <taxon>Parathielavia</taxon>
    </lineage>
</organism>
<dbReference type="Proteomes" id="UP001305647">
    <property type="component" value="Unassembled WGS sequence"/>
</dbReference>
<protein>
    <submittedName>
        <fullName evidence="3">Uncharacterized protein</fullName>
    </submittedName>
</protein>
<dbReference type="AlphaFoldDB" id="A0AAN6T3Y7"/>
<evidence type="ECO:0000313" key="3">
    <source>
        <dbReference type="EMBL" id="KAK4103918.1"/>
    </source>
</evidence>
<accession>A0AAN6T3Y7</accession>
<sequence length="138" mass="15410">MFEMKAVVAGLCFLLPLFACRWSRDEFTGRPTERLFGNWKVARTRIRIKLGGHGTVTDITLGRQEQTSEEMETVPMSTPLRPAGPKDCPAHDDWFESLGQSLSSGFPSSLSIPAALNRKRPKQRLGQGGPNRQDVLLR</sequence>
<evidence type="ECO:0000313" key="4">
    <source>
        <dbReference type="Proteomes" id="UP001305647"/>
    </source>
</evidence>
<name>A0AAN6T3Y7_9PEZI</name>